<accession>A0A0F9MXH9</accession>
<reference evidence="2" key="1">
    <citation type="journal article" date="2015" name="Nature">
        <title>Complex archaea that bridge the gap between prokaryotes and eukaryotes.</title>
        <authorList>
            <person name="Spang A."/>
            <person name="Saw J.H."/>
            <person name="Jorgensen S.L."/>
            <person name="Zaremba-Niedzwiedzka K."/>
            <person name="Martijn J."/>
            <person name="Lind A.E."/>
            <person name="van Eijk R."/>
            <person name="Schleper C."/>
            <person name="Guy L."/>
            <person name="Ettema T.J."/>
        </authorList>
    </citation>
    <scope>NUCLEOTIDE SEQUENCE</scope>
</reference>
<dbReference type="InterPro" id="IPR000835">
    <property type="entry name" value="HTH_MarR-typ"/>
</dbReference>
<dbReference type="EMBL" id="LAZR01004951">
    <property type="protein sequence ID" value="KKN04157.1"/>
    <property type="molecule type" value="Genomic_DNA"/>
</dbReference>
<gene>
    <name evidence="2" type="ORF">LCGC14_1100290</name>
</gene>
<dbReference type="Pfam" id="PF01047">
    <property type="entry name" value="MarR"/>
    <property type="match status" value="1"/>
</dbReference>
<evidence type="ECO:0000259" key="1">
    <source>
        <dbReference type="Pfam" id="PF01047"/>
    </source>
</evidence>
<feature type="domain" description="HTH marR-type" evidence="1">
    <location>
        <begin position="21"/>
        <end position="78"/>
    </location>
</feature>
<dbReference type="GO" id="GO:0003700">
    <property type="term" value="F:DNA-binding transcription factor activity"/>
    <property type="evidence" value="ECO:0007669"/>
    <property type="project" value="InterPro"/>
</dbReference>
<comment type="caution">
    <text evidence="2">The sequence shown here is derived from an EMBL/GenBank/DDBJ whole genome shotgun (WGS) entry which is preliminary data.</text>
</comment>
<sequence length="85" mass="10108">MIVENKYVVPTYERKANLISLSPSSKFLLYVLKQSGPLKQKEIIRKTLLSKRTISYCLKRLQEENFIKKYSDPKDKRIKVYEILI</sequence>
<name>A0A0F9MXH9_9ZZZZ</name>
<proteinExistence type="predicted"/>
<dbReference type="AlphaFoldDB" id="A0A0F9MXH9"/>
<organism evidence="2">
    <name type="scientific">marine sediment metagenome</name>
    <dbReference type="NCBI Taxonomy" id="412755"/>
    <lineage>
        <taxon>unclassified sequences</taxon>
        <taxon>metagenomes</taxon>
        <taxon>ecological metagenomes</taxon>
    </lineage>
</organism>
<dbReference type="InterPro" id="IPR036390">
    <property type="entry name" value="WH_DNA-bd_sf"/>
</dbReference>
<dbReference type="SUPFAM" id="SSF46785">
    <property type="entry name" value="Winged helix' DNA-binding domain"/>
    <property type="match status" value="1"/>
</dbReference>
<dbReference type="InterPro" id="IPR036388">
    <property type="entry name" value="WH-like_DNA-bd_sf"/>
</dbReference>
<protein>
    <recommendedName>
        <fullName evidence="1">HTH marR-type domain-containing protein</fullName>
    </recommendedName>
</protein>
<dbReference type="Gene3D" id="1.10.10.10">
    <property type="entry name" value="Winged helix-like DNA-binding domain superfamily/Winged helix DNA-binding domain"/>
    <property type="match status" value="1"/>
</dbReference>
<evidence type="ECO:0000313" key="2">
    <source>
        <dbReference type="EMBL" id="KKN04157.1"/>
    </source>
</evidence>